<dbReference type="PANTHER" id="PTHR33540">
    <property type="entry name" value="TRNA THREONYLCARBAMOYLADENOSINE BIOSYNTHESIS PROTEIN TSAE"/>
    <property type="match status" value="1"/>
</dbReference>
<dbReference type="STRING" id="1045558.SAMN05216175_102119"/>
<dbReference type="GO" id="GO:0005524">
    <property type="term" value="F:ATP binding"/>
    <property type="evidence" value="ECO:0007669"/>
    <property type="project" value="UniProtKB-KW"/>
</dbReference>
<dbReference type="InterPro" id="IPR002575">
    <property type="entry name" value="Aminoglycoside_PTrfase"/>
</dbReference>
<evidence type="ECO:0000256" key="2">
    <source>
        <dbReference type="ARBA" id="ARBA00022840"/>
    </source>
</evidence>
<sequence>MGQRLSTLLGWIEELQAARVIDIEKGWELVPVSGDASFRRYFRVKTECQSWIAVDAPPEKENSQTFVRIARSWLDQGVHVPQVISVDLDQGFMLLSDFGDQLLLPALKEKSVDHLYKLAMAELYKIQSCDAESLPLYDSSLLQREMALFKDWFLVSLLSIDLNSDDQESINTGFSLLEASALEQPAVCVHRDYHSRNLMITSEHTPGVIDFQDAVKGPITYDLVSLLRDCYISWPDEQVYEWVGCFRTELVRKNPLLAEITMERFERWFDLMGMQRHLKAIGIFARLSIRDDKHSYLQDIPRTLQYVNQTSAKYPELEQFNLLINEKVLPTMRDVAAFAEITQ</sequence>
<feature type="domain" description="Aminoglycoside phosphotransferase" evidence="3">
    <location>
        <begin position="29"/>
        <end position="239"/>
    </location>
</feature>
<keyword evidence="2" id="KW-0067">ATP-binding</keyword>
<dbReference type="Proteomes" id="UP000198623">
    <property type="component" value="Unassembled WGS sequence"/>
</dbReference>
<reference evidence="5" key="1">
    <citation type="submission" date="2016-10" db="EMBL/GenBank/DDBJ databases">
        <authorList>
            <person name="Varghese N."/>
            <person name="Submissions S."/>
        </authorList>
    </citation>
    <scope>NUCLEOTIDE SEQUENCE [LARGE SCALE GENOMIC DNA]</scope>
    <source>
        <strain evidence="5">CGMCC 1.10971</strain>
    </source>
</reference>
<keyword evidence="1" id="KW-0547">Nucleotide-binding</keyword>
<dbReference type="SUPFAM" id="SSF56112">
    <property type="entry name" value="Protein kinase-like (PK-like)"/>
    <property type="match status" value="1"/>
</dbReference>
<dbReference type="EMBL" id="FOOU01000002">
    <property type="protein sequence ID" value="SFF95450.1"/>
    <property type="molecule type" value="Genomic_DNA"/>
</dbReference>
<dbReference type="AlphaFoldDB" id="A0A1I2MX41"/>
<name>A0A1I2MX41_9GAMM</name>
<protein>
    <recommendedName>
        <fullName evidence="3">Aminoglycoside phosphotransferase domain-containing protein</fullName>
    </recommendedName>
</protein>
<dbReference type="OrthoDB" id="9809275at2"/>
<dbReference type="PANTHER" id="PTHR33540:SF1">
    <property type="entry name" value="N-ACETYLMURAMATE_N-ACETYLGLUCOSAMINE KINASE"/>
    <property type="match status" value="1"/>
</dbReference>
<evidence type="ECO:0000313" key="4">
    <source>
        <dbReference type="EMBL" id="SFF95450.1"/>
    </source>
</evidence>
<proteinExistence type="predicted"/>
<evidence type="ECO:0000259" key="3">
    <source>
        <dbReference type="Pfam" id="PF01636"/>
    </source>
</evidence>
<organism evidence="4 5">
    <name type="scientific">Neptunomonas qingdaonensis</name>
    <dbReference type="NCBI Taxonomy" id="1045558"/>
    <lineage>
        <taxon>Bacteria</taxon>
        <taxon>Pseudomonadati</taxon>
        <taxon>Pseudomonadota</taxon>
        <taxon>Gammaproteobacteria</taxon>
        <taxon>Oceanospirillales</taxon>
        <taxon>Oceanospirillaceae</taxon>
        <taxon>Neptunomonas</taxon>
    </lineage>
</organism>
<evidence type="ECO:0000313" key="5">
    <source>
        <dbReference type="Proteomes" id="UP000198623"/>
    </source>
</evidence>
<dbReference type="Gene3D" id="3.30.200.20">
    <property type="entry name" value="Phosphorylase Kinase, domain 1"/>
    <property type="match status" value="1"/>
</dbReference>
<dbReference type="InterPro" id="IPR011009">
    <property type="entry name" value="Kinase-like_dom_sf"/>
</dbReference>
<keyword evidence="5" id="KW-1185">Reference proteome</keyword>
<dbReference type="Pfam" id="PF01636">
    <property type="entry name" value="APH"/>
    <property type="match status" value="1"/>
</dbReference>
<dbReference type="Gene3D" id="3.90.1200.10">
    <property type="match status" value="1"/>
</dbReference>
<evidence type="ECO:0000256" key="1">
    <source>
        <dbReference type="ARBA" id="ARBA00022741"/>
    </source>
</evidence>
<accession>A0A1I2MX41</accession>
<gene>
    <name evidence="4" type="ORF">SAMN05216175_102119</name>
</gene>
<dbReference type="RefSeq" id="WP_090724523.1">
    <property type="nucleotide sequence ID" value="NZ_FOOU01000002.1"/>
</dbReference>